<proteinExistence type="predicted"/>
<dbReference type="AlphaFoldDB" id="A0AAN8W7D6"/>
<dbReference type="Gene3D" id="1.20.1270.10">
    <property type="match status" value="1"/>
</dbReference>
<keyword evidence="3" id="KW-0346">Stress response</keyword>
<dbReference type="Pfam" id="PF00012">
    <property type="entry name" value="HSP70"/>
    <property type="match status" value="1"/>
</dbReference>
<evidence type="ECO:0000313" key="4">
    <source>
        <dbReference type="Proteomes" id="UP001370490"/>
    </source>
</evidence>
<keyword evidence="2" id="KW-0067">ATP-binding</keyword>
<dbReference type="EMBL" id="JBAMMX010000004">
    <property type="protein sequence ID" value="KAK6942746.1"/>
    <property type="molecule type" value="Genomic_DNA"/>
</dbReference>
<dbReference type="InterPro" id="IPR013126">
    <property type="entry name" value="Hsp_70_fam"/>
</dbReference>
<gene>
    <name evidence="3" type="ORF">RJ641_028123</name>
</gene>
<sequence length="101" mass="12041">MVKEAEQFAEEDRIARERIDSKNELETYLYDKKSIIDDMKLRVNRISSQGKKRIETTLEEAFEWLDVNPNAVKEDYEKKMEEVEVVWNLVIQKAKSPMKKC</sequence>
<name>A0AAN8W7D6_9MAGN</name>
<evidence type="ECO:0000256" key="1">
    <source>
        <dbReference type="ARBA" id="ARBA00022741"/>
    </source>
</evidence>
<organism evidence="3 4">
    <name type="scientific">Dillenia turbinata</name>
    <dbReference type="NCBI Taxonomy" id="194707"/>
    <lineage>
        <taxon>Eukaryota</taxon>
        <taxon>Viridiplantae</taxon>
        <taxon>Streptophyta</taxon>
        <taxon>Embryophyta</taxon>
        <taxon>Tracheophyta</taxon>
        <taxon>Spermatophyta</taxon>
        <taxon>Magnoliopsida</taxon>
        <taxon>eudicotyledons</taxon>
        <taxon>Gunneridae</taxon>
        <taxon>Pentapetalae</taxon>
        <taxon>Dilleniales</taxon>
        <taxon>Dilleniaceae</taxon>
        <taxon>Dillenia</taxon>
    </lineage>
</organism>
<protein>
    <submittedName>
        <fullName evidence="3">Heat shock protein 70 family</fullName>
    </submittedName>
</protein>
<dbReference type="SUPFAM" id="SSF100934">
    <property type="entry name" value="Heat shock protein 70kD (HSP70), C-terminal subdomain"/>
    <property type="match status" value="1"/>
</dbReference>
<evidence type="ECO:0000313" key="3">
    <source>
        <dbReference type="EMBL" id="KAK6942746.1"/>
    </source>
</evidence>
<dbReference type="GO" id="GO:0005524">
    <property type="term" value="F:ATP binding"/>
    <property type="evidence" value="ECO:0007669"/>
    <property type="project" value="UniProtKB-KW"/>
</dbReference>
<dbReference type="InterPro" id="IPR029048">
    <property type="entry name" value="HSP70_C_sf"/>
</dbReference>
<dbReference type="GO" id="GO:0140662">
    <property type="term" value="F:ATP-dependent protein folding chaperone"/>
    <property type="evidence" value="ECO:0007669"/>
    <property type="project" value="InterPro"/>
</dbReference>
<evidence type="ECO:0000256" key="2">
    <source>
        <dbReference type="ARBA" id="ARBA00022840"/>
    </source>
</evidence>
<keyword evidence="4" id="KW-1185">Reference proteome</keyword>
<accession>A0AAN8W7D6</accession>
<reference evidence="3 4" key="1">
    <citation type="submission" date="2023-12" db="EMBL/GenBank/DDBJ databases">
        <title>A high-quality genome assembly for Dillenia turbinata (Dilleniales).</title>
        <authorList>
            <person name="Chanderbali A."/>
        </authorList>
    </citation>
    <scope>NUCLEOTIDE SEQUENCE [LARGE SCALE GENOMIC DNA]</scope>
    <source>
        <strain evidence="3">LSX21</strain>
        <tissue evidence="3">Leaf</tissue>
    </source>
</reference>
<comment type="caution">
    <text evidence="3">The sequence shown here is derived from an EMBL/GenBank/DDBJ whole genome shotgun (WGS) entry which is preliminary data.</text>
</comment>
<dbReference type="Proteomes" id="UP001370490">
    <property type="component" value="Unassembled WGS sequence"/>
</dbReference>
<keyword evidence="1" id="KW-0547">Nucleotide-binding</keyword>